<reference evidence="2 3" key="1">
    <citation type="submission" date="2019-07" db="EMBL/GenBank/DDBJ databases">
        <title>Whole genome shotgun sequence of Kocuria turfanensis NBRC 107627.</title>
        <authorList>
            <person name="Hosoyama A."/>
            <person name="Uohara A."/>
            <person name="Ohji S."/>
            <person name="Ichikawa N."/>
        </authorList>
    </citation>
    <scope>NUCLEOTIDE SEQUENCE [LARGE SCALE GENOMIC DNA]</scope>
    <source>
        <strain evidence="2 3">NBRC 107627</strain>
    </source>
</reference>
<feature type="transmembrane region" description="Helical" evidence="1">
    <location>
        <begin position="20"/>
        <end position="38"/>
    </location>
</feature>
<keyword evidence="1" id="KW-0812">Transmembrane</keyword>
<organism evidence="2 3">
    <name type="scientific">Kocuria turfanensis</name>
    <dbReference type="NCBI Taxonomy" id="388357"/>
    <lineage>
        <taxon>Bacteria</taxon>
        <taxon>Bacillati</taxon>
        <taxon>Actinomycetota</taxon>
        <taxon>Actinomycetes</taxon>
        <taxon>Micrococcales</taxon>
        <taxon>Micrococcaceae</taxon>
        <taxon>Kocuria</taxon>
    </lineage>
</organism>
<evidence type="ECO:0000256" key="1">
    <source>
        <dbReference type="SAM" id="Phobius"/>
    </source>
</evidence>
<keyword evidence="1" id="KW-1133">Transmembrane helix</keyword>
<keyword evidence="3" id="KW-1185">Reference proteome</keyword>
<dbReference type="EMBL" id="BJZS01000141">
    <property type="protein sequence ID" value="GEO97523.1"/>
    <property type="molecule type" value="Genomic_DNA"/>
</dbReference>
<gene>
    <name evidence="2" type="ORF">KTU01_36460</name>
</gene>
<dbReference type="AlphaFoldDB" id="A0A512III3"/>
<comment type="caution">
    <text evidence="2">The sequence shown here is derived from an EMBL/GenBank/DDBJ whole genome shotgun (WGS) entry which is preliminary data.</text>
</comment>
<proteinExistence type="predicted"/>
<evidence type="ECO:0000313" key="3">
    <source>
        <dbReference type="Proteomes" id="UP000321103"/>
    </source>
</evidence>
<name>A0A512III3_9MICC</name>
<sequence length="175" mass="19761">MVLAEIVRVELVDPWWQQLLPLAALGISLFSVVLTMVFRYGERVRVRVTAHKIVPHQSRRSGDLRVSVRNLSRGISTSATGVTMLVESRIEGRKDVQRIPTGAENQPPRLLSPGEQVDVSFGWTGVLHALREHDRVVESIRFEVNTTHGPRTSKHDRQLMRDLYADLDPVLTPGR</sequence>
<protein>
    <submittedName>
        <fullName evidence="2">Uncharacterized protein</fullName>
    </submittedName>
</protein>
<dbReference type="Proteomes" id="UP000321103">
    <property type="component" value="Unassembled WGS sequence"/>
</dbReference>
<keyword evidence="1" id="KW-0472">Membrane</keyword>
<accession>A0A512III3</accession>
<evidence type="ECO:0000313" key="2">
    <source>
        <dbReference type="EMBL" id="GEO97523.1"/>
    </source>
</evidence>